<dbReference type="SUPFAM" id="SSF52172">
    <property type="entry name" value="CheY-like"/>
    <property type="match status" value="1"/>
</dbReference>
<dbReference type="InterPro" id="IPR001789">
    <property type="entry name" value="Sig_transdc_resp-reg_receiver"/>
</dbReference>
<keyword evidence="9" id="KW-1185">Reference proteome</keyword>
<dbReference type="PANTHER" id="PTHR43214">
    <property type="entry name" value="TWO-COMPONENT RESPONSE REGULATOR"/>
    <property type="match status" value="1"/>
</dbReference>
<dbReference type="GO" id="GO:0003677">
    <property type="term" value="F:DNA binding"/>
    <property type="evidence" value="ECO:0007669"/>
    <property type="project" value="UniProtKB-KW"/>
</dbReference>
<dbReference type="CDD" id="cd06170">
    <property type="entry name" value="LuxR_C_like"/>
    <property type="match status" value="1"/>
</dbReference>
<dbReference type="SMART" id="SM00421">
    <property type="entry name" value="HTH_LUXR"/>
    <property type="match status" value="1"/>
</dbReference>
<reference evidence="8 9" key="1">
    <citation type="submission" date="2019-07" db="EMBL/GenBank/DDBJ databases">
        <title>Full genome sequence of Humibacter sp. WJ7-1.</title>
        <authorList>
            <person name="Im W.-T."/>
        </authorList>
    </citation>
    <scope>NUCLEOTIDE SEQUENCE [LARGE SCALE GENOMIC DNA]</scope>
    <source>
        <strain evidence="8 9">WJ7-1</strain>
    </source>
</reference>
<evidence type="ECO:0000259" key="6">
    <source>
        <dbReference type="PROSITE" id="PS50043"/>
    </source>
</evidence>
<dbReference type="InterPro" id="IPR039420">
    <property type="entry name" value="WalR-like"/>
</dbReference>
<feature type="modified residue" description="4-aspartylphosphate" evidence="5">
    <location>
        <position position="59"/>
    </location>
</feature>
<sequence>MRGAIVSVRVVIVDDETLVRSGLSMILGSADDIEVVGTSGPDGALEVIAATDPDLVLMDIRMPGTDGITLLRLIRARGERPPVAMLTTFDADEYVATALREGACGFLLKDSDPEELPQLVRTLAGGGIVLSSKVGGRLVGRYLGDDDNDARSLLTALTARERDVLALLAQGLSNAEIGAKLFLSAATIKDHVSAILLKFGVTSRVQAALIAERGGLLRDEEAR</sequence>
<dbReference type="PROSITE" id="PS50110">
    <property type="entry name" value="RESPONSE_REGULATORY"/>
    <property type="match status" value="1"/>
</dbReference>
<dbReference type="SUPFAM" id="SSF46894">
    <property type="entry name" value="C-terminal effector domain of the bipartite response regulators"/>
    <property type="match status" value="1"/>
</dbReference>
<dbReference type="InterPro" id="IPR016032">
    <property type="entry name" value="Sig_transdc_resp-reg_C-effctor"/>
</dbReference>
<dbReference type="PRINTS" id="PR00038">
    <property type="entry name" value="HTHLUXR"/>
</dbReference>
<dbReference type="Proteomes" id="UP000320216">
    <property type="component" value="Chromosome"/>
</dbReference>
<feature type="domain" description="Response regulatory" evidence="7">
    <location>
        <begin position="9"/>
        <end position="124"/>
    </location>
</feature>
<dbReference type="CDD" id="cd17535">
    <property type="entry name" value="REC_NarL-like"/>
    <property type="match status" value="1"/>
</dbReference>
<keyword evidence="2" id="KW-0805">Transcription regulation</keyword>
<evidence type="ECO:0000256" key="5">
    <source>
        <dbReference type="PROSITE-ProRule" id="PRU00169"/>
    </source>
</evidence>
<evidence type="ECO:0000313" key="9">
    <source>
        <dbReference type="Proteomes" id="UP000320216"/>
    </source>
</evidence>
<dbReference type="AlphaFoldDB" id="A0A5B8M4N0"/>
<evidence type="ECO:0000256" key="2">
    <source>
        <dbReference type="ARBA" id="ARBA00023015"/>
    </source>
</evidence>
<dbReference type="OrthoDB" id="9808843at2"/>
<keyword evidence="1 5" id="KW-0597">Phosphoprotein</keyword>
<dbReference type="GO" id="GO:0006355">
    <property type="term" value="P:regulation of DNA-templated transcription"/>
    <property type="evidence" value="ECO:0007669"/>
    <property type="project" value="InterPro"/>
</dbReference>
<keyword evidence="4" id="KW-0804">Transcription</keyword>
<evidence type="ECO:0000256" key="3">
    <source>
        <dbReference type="ARBA" id="ARBA00023125"/>
    </source>
</evidence>
<dbReference type="RefSeq" id="WP_146320996.1">
    <property type="nucleotide sequence ID" value="NZ_CP042305.1"/>
</dbReference>
<dbReference type="GO" id="GO:0000160">
    <property type="term" value="P:phosphorelay signal transduction system"/>
    <property type="evidence" value="ECO:0007669"/>
    <property type="project" value="InterPro"/>
</dbReference>
<dbReference type="InterPro" id="IPR000792">
    <property type="entry name" value="Tscrpt_reg_LuxR_C"/>
</dbReference>
<dbReference type="Pfam" id="PF00196">
    <property type="entry name" value="GerE"/>
    <property type="match status" value="1"/>
</dbReference>
<evidence type="ECO:0000313" key="8">
    <source>
        <dbReference type="EMBL" id="QDZ15276.1"/>
    </source>
</evidence>
<evidence type="ECO:0000256" key="1">
    <source>
        <dbReference type="ARBA" id="ARBA00022553"/>
    </source>
</evidence>
<proteinExistence type="predicted"/>
<gene>
    <name evidence="8" type="ORF">FPZ11_11355</name>
</gene>
<dbReference type="KEGG" id="huw:FPZ11_11355"/>
<protein>
    <submittedName>
        <fullName evidence="8">Response regulator transcription factor</fullName>
    </submittedName>
</protein>
<dbReference type="EMBL" id="CP042305">
    <property type="protein sequence ID" value="QDZ15276.1"/>
    <property type="molecule type" value="Genomic_DNA"/>
</dbReference>
<feature type="domain" description="HTH luxR-type" evidence="6">
    <location>
        <begin position="150"/>
        <end position="215"/>
    </location>
</feature>
<dbReference type="PROSITE" id="PS50043">
    <property type="entry name" value="HTH_LUXR_2"/>
    <property type="match status" value="1"/>
</dbReference>
<name>A0A5B8M4N0_9MICO</name>
<keyword evidence="3" id="KW-0238">DNA-binding</keyword>
<accession>A0A5B8M4N0</accession>
<organism evidence="8 9">
    <name type="scientific">Humibacter ginsenosidimutans</name>
    <dbReference type="NCBI Taxonomy" id="2599293"/>
    <lineage>
        <taxon>Bacteria</taxon>
        <taxon>Bacillati</taxon>
        <taxon>Actinomycetota</taxon>
        <taxon>Actinomycetes</taxon>
        <taxon>Micrococcales</taxon>
        <taxon>Microbacteriaceae</taxon>
        <taxon>Humibacter</taxon>
    </lineage>
</organism>
<dbReference type="InterPro" id="IPR011006">
    <property type="entry name" value="CheY-like_superfamily"/>
</dbReference>
<evidence type="ECO:0000259" key="7">
    <source>
        <dbReference type="PROSITE" id="PS50110"/>
    </source>
</evidence>
<dbReference type="PANTHER" id="PTHR43214:SF24">
    <property type="entry name" value="TRANSCRIPTIONAL REGULATORY PROTEIN NARL-RELATED"/>
    <property type="match status" value="1"/>
</dbReference>
<dbReference type="PROSITE" id="PS00622">
    <property type="entry name" value="HTH_LUXR_1"/>
    <property type="match status" value="1"/>
</dbReference>
<dbReference type="SMART" id="SM00448">
    <property type="entry name" value="REC"/>
    <property type="match status" value="1"/>
</dbReference>
<dbReference type="Pfam" id="PF00072">
    <property type="entry name" value="Response_reg"/>
    <property type="match status" value="1"/>
</dbReference>
<dbReference type="InterPro" id="IPR058245">
    <property type="entry name" value="NreC/VraR/RcsB-like_REC"/>
</dbReference>
<dbReference type="Gene3D" id="3.40.50.2300">
    <property type="match status" value="1"/>
</dbReference>
<evidence type="ECO:0000256" key="4">
    <source>
        <dbReference type="ARBA" id="ARBA00023163"/>
    </source>
</evidence>